<gene>
    <name evidence="1" type="ORF">HOV93_33310</name>
</gene>
<sequence length="176" mass="19435">MSRDDFTKHTIDTLAKRVSNHCSNPACRKPTTGPHTTEVKAVNIGVAAHITAAAPRGPRFDESLTAVQRKSISNGIWLCQVCAKLVDNDPARYTIGLLRSWKDEAEATALRELESRGGLAKGQQARTRFDFDAALSFAPEDQRHARAIAAQLKQEGLRVFDDGDHLAWRWGKSAEQ</sequence>
<organism evidence="1 2">
    <name type="scientific">Bremerella alba</name>
    <dbReference type="NCBI Taxonomy" id="980252"/>
    <lineage>
        <taxon>Bacteria</taxon>
        <taxon>Pseudomonadati</taxon>
        <taxon>Planctomycetota</taxon>
        <taxon>Planctomycetia</taxon>
        <taxon>Pirellulales</taxon>
        <taxon>Pirellulaceae</taxon>
        <taxon>Bremerella</taxon>
    </lineage>
</organism>
<dbReference type="Proteomes" id="UP000551616">
    <property type="component" value="Unassembled WGS sequence"/>
</dbReference>
<evidence type="ECO:0000313" key="2">
    <source>
        <dbReference type="Proteomes" id="UP000551616"/>
    </source>
</evidence>
<reference evidence="1 2" key="1">
    <citation type="submission" date="2020-05" db="EMBL/GenBank/DDBJ databases">
        <title>Bremerella alba sp. nov., a novel planctomycete isolated from the surface of the macroalga Fucus spiralis.</title>
        <authorList>
            <person name="Godinho O."/>
            <person name="Botelho R."/>
            <person name="Albuquerque L."/>
            <person name="Wiegand S."/>
            <person name="Da Costa M.S."/>
            <person name="Lobo-Da-Cunha A."/>
            <person name="Jogler C."/>
            <person name="Lage O.M."/>
        </authorList>
    </citation>
    <scope>NUCLEOTIDE SEQUENCE [LARGE SCALE GENOMIC DNA]</scope>
    <source>
        <strain evidence="1 2">FF15</strain>
    </source>
</reference>
<protein>
    <recommendedName>
        <fullName evidence="3">HNH endonuclease</fullName>
    </recommendedName>
</protein>
<evidence type="ECO:0000313" key="1">
    <source>
        <dbReference type="EMBL" id="MBA2116142.1"/>
    </source>
</evidence>
<accession>A0A7V8V714</accession>
<proteinExistence type="predicted"/>
<comment type="caution">
    <text evidence="1">The sequence shown here is derived from an EMBL/GenBank/DDBJ whole genome shotgun (WGS) entry which is preliminary data.</text>
</comment>
<evidence type="ECO:0008006" key="3">
    <source>
        <dbReference type="Google" id="ProtNLM"/>
    </source>
</evidence>
<dbReference type="AlphaFoldDB" id="A0A7V8V714"/>
<dbReference type="EMBL" id="JABRWO010000009">
    <property type="protein sequence ID" value="MBA2116142.1"/>
    <property type="molecule type" value="Genomic_DNA"/>
</dbReference>
<keyword evidence="2" id="KW-1185">Reference proteome</keyword>
<name>A0A7V8V714_9BACT</name>